<protein>
    <submittedName>
        <fullName evidence="1">Retrotransposon protein</fullName>
    </submittedName>
</protein>
<dbReference type="eggNOG" id="ENOG502SD92">
    <property type="taxonomic scope" value="Eukaryota"/>
</dbReference>
<dbReference type="STRING" id="4113.M1D8H3"/>
<sequence>MVTTTFSLEEQLANLTKLVEGLTKHVQHQESRIDKLMDKMEGLLDGEASHAPRKCVEVQEIGDPTKKASLVNEMLVSSEGMIPLDRLKEFIEGTIKDKYEVFTKSSHMHAKPYTARIDNFKMYVGYQPPKFQQFEGKGNPKQHVAHFVETCNNAGTYGDHLVK</sequence>
<organism evidence="1 2">
    <name type="scientific">Solanum tuberosum</name>
    <name type="common">Potato</name>
    <dbReference type="NCBI Taxonomy" id="4113"/>
    <lineage>
        <taxon>Eukaryota</taxon>
        <taxon>Viridiplantae</taxon>
        <taxon>Streptophyta</taxon>
        <taxon>Embryophyta</taxon>
        <taxon>Tracheophyta</taxon>
        <taxon>Spermatophyta</taxon>
        <taxon>Magnoliopsida</taxon>
        <taxon>eudicotyledons</taxon>
        <taxon>Gunneridae</taxon>
        <taxon>Pentapetalae</taxon>
        <taxon>asterids</taxon>
        <taxon>lamiids</taxon>
        <taxon>Solanales</taxon>
        <taxon>Solanaceae</taxon>
        <taxon>Solanoideae</taxon>
        <taxon>Solaneae</taxon>
        <taxon>Solanum</taxon>
    </lineage>
</organism>
<dbReference type="AlphaFoldDB" id="M1D8H3"/>
<evidence type="ECO:0000313" key="1">
    <source>
        <dbReference type="EnsemblPlants" id="PGSC0003DMT400084973"/>
    </source>
</evidence>
<dbReference type="PANTHER" id="PTHR33437:SF4">
    <property type="entry name" value="RETROTRANSPOSON GAG PROTEIN"/>
    <property type="match status" value="1"/>
</dbReference>
<dbReference type="Proteomes" id="UP000011115">
    <property type="component" value="Unassembled WGS sequence"/>
</dbReference>
<dbReference type="OMA" id="SSHMHAK"/>
<dbReference type="HOGENOM" id="CLU_102381_0_0_1"/>
<keyword evidence="2" id="KW-1185">Reference proteome</keyword>
<name>M1D8H3_SOLTU</name>
<dbReference type="EnsemblPlants" id="PGSC0003DMT400084973">
    <property type="protein sequence ID" value="PGSC0003DMT400084973"/>
    <property type="gene ID" value="PGSC0003DMG400034544"/>
</dbReference>
<proteinExistence type="predicted"/>
<accession>M1D8H3</accession>
<reference evidence="1" key="2">
    <citation type="submission" date="2015-06" db="UniProtKB">
        <authorList>
            <consortium name="EnsemblPlants"/>
        </authorList>
    </citation>
    <scope>IDENTIFICATION</scope>
    <source>
        <strain evidence="1">DM1-3 516 R44</strain>
    </source>
</reference>
<dbReference type="InParanoid" id="M1D8H3"/>
<dbReference type="PANTHER" id="PTHR33437">
    <property type="entry name" value="OS06G0361200 PROTEIN"/>
    <property type="match status" value="1"/>
</dbReference>
<reference evidence="2" key="1">
    <citation type="journal article" date="2011" name="Nature">
        <title>Genome sequence and analysis of the tuber crop potato.</title>
        <authorList>
            <consortium name="The Potato Genome Sequencing Consortium"/>
        </authorList>
    </citation>
    <scope>NUCLEOTIDE SEQUENCE [LARGE SCALE GENOMIC DNA]</scope>
    <source>
        <strain evidence="2">cv. DM1-3 516 R44</strain>
    </source>
</reference>
<evidence type="ECO:0000313" key="2">
    <source>
        <dbReference type="Proteomes" id="UP000011115"/>
    </source>
</evidence>
<dbReference type="PaxDb" id="4113-PGSC0003DMT400084973"/>
<dbReference type="Gramene" id="PGSC0003DMT400084973">
    <property type="protein sequence ID" value="PGSC0003DMT400084973"/>
    <property type="gene ID" value="PGSC0003DMG400034544"/>
</dbReference>